<evidence type="ECO:0000313" key="3">
    <source>
        <dbReference type="EMBL" id="CAJ0586237.1"/>
    </source>
</evidence>
<evidence type="ECO:0000313" key="4">
    <source>
        <dbReference type="Proteomes" id="UP001177023"/>
    </source>
</evidence>
<reference evidence="3" key="1">
    <citation type="submission" date="2023-06" db="EMBL/GenBank/DDBJ databases">
        <authorList>
            <person name="Delattre M."/>
        </authorList>
    </citation>
    <scope>NUCLEOTIDE SEQUENCE</scope>
    <source>
        <strain evidence="3">AF72</strain>
    </source>
</reference>
<accession>A0AA36GI35</accession>
<protein>
    <recommendedName>
        <fullName evidence="2">Ig-like domain-containing protein</fullName>
    </recommendedName>
</protein>
<gene>
    <name evidence="3" type="ORF">MSPICULIGERA_LOCUS24244</name>
</gene>
<name>A0AA36GI35_9BILA</name>
<keyword evidence="4" id="KW-1185">Reference proteome</keyword>
<dbReference type="PROSITE" id="PS50835">
    <property type="entry name" value="IG_LIKE"/>
    <property type="match status" value="1"/>
</dbReference>
<feature type="compositionally biased region" description="Basic residues" evidence="1">
    <location>
        <begin position="142"/>
        <end position="157"/>
    </location>
</feature>
<dbReference type="Gene3D" id="2.60.40.10">
    <property type="entry name" value="Immunoglobulins"/>
    <property type="match status" value="1"/>
</dbReference>
<dbReference type="EMBL" id="CATQJA010002707">
    <property type="protein sequence ID" value="CAJ0586237.1"/>
    <property type="molecule type" value="Genomic_DNA"/>
</dbReference>
<feature type="domain" description="Ig-like" evidence="2">
    <location>
        <begin position="15"/>
        <end position="148"/>
    </location>
</feature>
<organism evidence="3 4">
    <name type="scientific">Mesorhabditis spiculigera</name>
    <dbReference type="NCBI Taxonomy" id="96644"/>
    <lineage>
        <taxon>Eukaryota</taxon>
        <taxon>Metazoa</taxon>
        <taxon>Ecdysozoa</taxon>
        <taxon>Nematoda</taxon>
        <taxon>Chromadorea</taxon>
        <taxon>Rhabditida</taxon>
        <taxon>Rhabditina</taxon>
        <taxon>Rhabditomorpha</taxon>
        <taxon>Rhabditoidea</taxon>
        <taxon>Rhabditidae</taxon>
        <taxon>Mesorhabditinae</taxon>
        <taxon>Mesorhabditis</taxon>
    </lineage>
</organism>
<sequence>MPKIGAWNARKVPAPYVAASSSITNPSTNLMESFSLSCPHVTDAEKQEVDIEVTWTLNNAIWLKIGNGNRMVDNKLTSYNKKTITGKNVLRISENLGRYMFDYDELTGDFSMEIMPVLLEEDAGLWQCHVTVHDRGNTHTLTSRRRVKKPHPHRHHAPAASSKERLPSVIIYNEQQPPPRTPSPSKINVFNRNQPGMVQIERDSADSTQMVVFDRRVPQKKYRSQLRDTVIDYEMSVQEEPIHYGR</sequence>
<evidence type="ECO:0000256" key="1">
    <source>
        <dbReference type="SAM" id="MobiDB-lite"/>
    </source>
</evidence>
<dbReference type="Proteomes" id="UP001177023">
    <property type="component" value="Unassembled WGS sequence"/>
</dbReference>
<feature type="region of interest" description="Disordered" evidence="1">
    <location>
        <begin position="137"/>
        <end position="166"/>
    </location>
</feature>
<dbReference type="InterPro" id="IPR013783">
    <property type="entry name" value="Ig-like_fold"/>
</dbReference>
<dbReference type="InterPro" id="IPR007110">
    <property type="entry name" value="Ig-like_dom"/>
</dbReference>
<evidence type="ECO:0000259" key="2">
    <source>
        <dbReference type="PROSITE" id="PS50835"/>
    </source>
</evidence>
<dbReference type="AlphaFoldDB" id="A0AA36GI35"/>
<comment type="caution">
    <text evidence="3">The sequence shown here is derived from an EMBL/GenBank/DDBJ whole genome shotgun (WGS) entry which is preliminary data.</text>
</comment>
<feature type="non-terminal residue" evidence="3">
    <location>
        <position position="1"/>
    </location>
</feature>
<proteinExistence type="predicted"/>